<dbReference type="Gene3D" id="3.40.50.2300">
    <property type="match status" value="1"/>
</dbReference>
<evidence type="ECO:0000259" key="6">
    <source>
        <dbReference type="PROSITE" id="PS51755"/>
    </source>
</evidence>
<dbReference type="InterPro" id="IPR001789">
    <property type="entry name" value="Sig_transdc_resp-reg_receiver"/>
</dbReference>
<dbReference type="RefSeq" id="WP_388110745.1">
    <property type="nucleotide sequence ID" value="NZ_JBIAHM010000011.1"/>
</dbReference>
<feature type="DNA-binding region" description="OmpR/PhoB-type" evidence="3">
    <location>
        <begin position="145"/>
        <end position="242"/>
    </location>
</feature>
<feature type="compositionally biased region" description="Gly residues" evidence="4">
    <location>
        <begin position="252"/>
        <end position="265"/>
    </location>
</feature>
<dbReference type="SUPFAM" id="SSF52172">
    <property type="entry name" value="CheY-like"/>
    <property type="match status" value="1"/>
</dbReference>
<dbReference type="SUPFAM" id="SSF46894">
    <property type="entry name" value="C-terminal effector domain of the bipartite response regulators"/>
    <property type="match status" value="1"/>
</dbReference>
<feature type="modified residue" description="4-aspartylphosphate" evidence="2">
    <location>
        <position position="60"/>
    </location>
</feature>
<protein>
    <submittedName>
        <fullName evidence="7">Response regulator transcription factor</fullName>
    </submittedName>
</protein>
<evidence type="ECO:0000256" key="4">
    <source>
        <dbReference type="SAM" id="MobiDB-lite"/>
    </source>
</evidence>
<reference evidence="7 8" key="1">
    <citation type="submission" date="2024-10" db="EMBL/GenBank/DDBJ databases">
        <title>The Natural Products Discovery Center: Release of the First 8490 Sequenced Strains for Exploring Actinobacteria Biosynthetic Diversity.</title>
        <authorList>
            <person name="Kalkreuter E."/>
            <person name="Kautsar S.A."/>
            <person name="Yang D."/>
            <person name="Bader C.D."/>
            <person name="Teijaro C.N."/>
            <person name="Fluegel L."/>
            <person name="Davis C.M."/>
            <person name="Simpson J.R."/>
            <person name="Lauterbach L."/>
            <person name="Steele A.D."/>
            <person name="Gui C."/>
            <person name="Meng S."/>
            <person name="Li G."/>
            <person name="Viehrig K."/>
            <person name="Ye F."/>
            <person name="Su P."/>
            <person name="Kiefer A.F."/>
            <person name="Nichols A."/>
            <person name="Cepeda A.J."/>
            <person name="Yan W."/>
            <person name="Fan B."/>
            <person name="Jiang Y."/>
            <person name="Adhikari A."/>
            <person name="Zheng C.-J."/>
            <person name="Schuster L."/>
            <person name="Cowan T.M."/>
            <person name="Smanski M.J."/>
            <person name="Chevrette M.G."/>
            <person name="De Carvalho L.P.S."/>
            <person name="Shen B."/>
        </authorList>
    </citation>
    <scope>NUCLEOTIDE SEQUENCE [LARGE SCALE GENOMIC DNA]</scope>
    <source>
        <strain evidence="7 8">NPDC006488</strain>
    </source>
</reference>
<organism evidence="7 8">
    <name type="scientific">Streptomyces hokutonensis</name>
    <dbReference type="NCBI Taxonomy" id="1306990"/>
    <lineage>
        <taxon>Bacteria</taxon>
        <taxon>Bacillati</taxon>
        <taxon>Actinomycetota</taxon>
        <taxon>Actinomycetes</taxon>
        <taxon>Kitasatosporales</taxon>
        <taxon>Streptomycetaceae</taxon>
        <taxon>Streptomyces</taxon>
    </lineage>
</organism>
<dbReference type="CDD" id="cd00383">
    <property type="entry name" value="trans_reg_C"/>
    <property type="match status" value="1"/>
</dbReference>
<evidence type="ECO:0000259" key="5">
    <source>
        <dbReference type="PROSITE" id="PS50110"/>
    </source>
</evidence>
<dbReference type="PROSITE" id="PS51755">
    <property type="entry name" value="OMPR_PHOB"/>
    <property type="match status" value="1"/>
</dbReference>
<dbReference type="InterPro" id="IPR011006">
    <property type="entry name" value="CheY-like_superfamily"/>
</dbReference>
<keyword evidence="1 3" id="KW-0238">DNA-binding</keyword>
<keyword evidence="2" id="KW-0597">Phosphoprotein</keyword>
<evidence type="ECO:0000256" key="1">
    <source>
        <dbReference type="ARBA" id="ARBA00023125"/>
    </source>
</evidence>
<dbReference type="InterPro" id="IPR039420">
    <property type="entry name" value="WalR-like"/>
</dbReference>
<keyword evidence="8" id="KW-1185">Reference proteome</keyword>
<dbReference type="InterPro" id="IPR001867">
    <property type="entry name" value="OmpR/PhoB-type_DNA-bd"/>
</dbReference>
<dbReference type="InterPro" id="IPR016032">
    <property type="entry name" value="Sig_transdc_resp-reg_C-effctor"/>
</dbReference>
<dbReference type="EMBL" id="JBIAHM010000011">
    <property type="protein sequence ID" value="MFE9602682.1"/>
    <property type="molecule type" value="Genomic_DNA"/>
</dbReference>
<dbReference type="SMART" id="SM00448">
    <property type="entry name" value="REC"/>
    <property type="match status" value="1"/>
</dbReference>
<dbReference type="PANTHER" id="PTHR48111">
    <property type="entry name" value="REGULATOR OF RPOS"/>
    <property type="match status" value="1"/>
</dbReference>
<dbReference type="PANTHER" id="PTHR48111:SF28">
    <property type="entry name" value="TRANSCRIPTIONAL REGULATORY PROTEIN TCRX-RELATED"/>
    <property type="match status" value="1"/>
</dbReference>
<gene>
    <name evidence="7" type="ORF">ACFYNQ_29475</name>
</gene>
<accession>A0ABW6MAZ9</accession>
<proteinExistence type="predicted"/>
<dbReference type="InterPro" id="IPR036388">
    <property type="entry name" value="WH-like_DNA-bd_sf"/>
</dbReference>
<dbReference type="Pfam" id="PF00486">
    <property type="entry name" value="Trans_reg_C"/>
    <property type="match status" value="1"/>
</dbReference>
<evidence type="ECO:0000256" key="3">
    <source>
        <dbReference type="PROSITE-ProRule" id="PRU01091"/>
    </source>
</evidence>
<dbReference type="Gene3D" id="6.10.250.690">
    <property type="match status" value="1"/>
</dbReference>
<dbReference type="Pfam" id="PF00072">
    <property type="entry name" value="Response_reg"/>
    <property type="match status" value="1"/>
</dbReference>
<name>A0ABW6MAZ9_9ACTN</name>
<dbReference type="PROSITE" id="PS50110">
    <property type="entry name" value="RESPONSE_REGULATORY"/>
    <property type="match status" value="1"/>
</dbReference>
<dbReference type="Gene3D" id="1.10.10.10">
    <property type="entry name" value="Winged helix-like DNA-binding domain superfamily/Winged helix DNA-binding domain"/>
    <property type="match status" value="1"/>
</dbReference>
<dbReference type="SMART" id="SM00862">
    <property type="entry name" value="Trans_reg_C"/>
    <property type="match status" value="1"/>
</dbReference>
<evidence type="ECO:0000256" key="2">
    <source>
        <dbReference type="PROSITE-ProRule" id="PRU00169"/>
    </source>
</evidence>
<sequence length="272" mass="29105">MTRDRSPDRPSVLVVDDDAGISGPLVTALGFLGFDAHTVATGAEALTAVRERRPDAVLLDLMLPDLDGTEVCRQLRTAGNNTPVLFLGTRHSVADTCRALAMGGDDYVTKPFDLTEVSARIRALIRRSRSTGHLRDIGYDAPAAPRRLRAAGVELDVDTREAWRHGQPVQLSATEFALLKVLMENAGRVISKGDILDSVWKYDFQGESGVVETYVYYLRRKLGDSGQSLIRTVRGAGYLLSADPVTGKRGAGDGVGSGGVGGTGVGQPIQRS</sequence>
<feature type="domain" description="OmpR/PhoB-type" evidence="6">
    <location>
        <begin position="145"/>
        <end position="242"/>
    </location>
</feature>
<evidence type="ECO:0000313" key="7">
    <source>
        <dbReference type="EMBL" id="MFE9602682.1"/>
    </source>
</evidence>
<feature type="region of interest" description="Disordered" evidence="4">
    <location>
        <begin position="250"/>
        <end position="272"/>
    </location>
</feature>
<feature type="domain" description="Response regulatory" evidence="5">
    <location>
        <begin position="11"/>
        <end position="125"/>
    </location>
</feature>
<dbReference type="Proteomes" id="UP001601303">
    <property type="component" value="Unassembled WGS sequence"/>
</dbReference>
<comment type="caution">
    <text evidence="7">The sequence shown here is derived from an EMBL/GenBank/DDBJ whole genome shotgun (WGS) entry which is preliminary data.</text>
</comment>
<evidence type="ECO:0000313" key="8">
    <source>
        <dbReference type="Proteomes" id="UP001601303"/>
    </source>
</evidence>